<dbReference type="Gene3D" id="3.40.50.12390">
    <property type="match status" value="1"/>
</dbReference>
<dbReference type="GO" id="GO:0003723">
    <property type="term" value="F:RNA binding"/>
    <property type="evidence" value="ECO:0007669"/>
    <property type="project" value="TreeGrafter"/>
</dbReference>
<dbReference type="PANTHER" id="PTHR12341">
    <property type="entry name" value="5'-&gt;3' EXORIBONUCLEASE"/>
    <property type="match status" value="1"/>
</dbReference>
<dbReference type="VEuPathDB" id="CryptoDB:Cvel_21494"/>
<gene>
    <name evidence="4" type="ORF">Cvel_21494</name>
</gene>
<feature type="compositionally biased region" description="Low complexity" evidence="1">
    <location>
        <begin position="1293"/>
        <end position="1308"/>
    </location>
</feature>
<feature type="compositionally biased region" description="Polar residues" evidence="1">
    <location>
        <begin position="1166"/>
        <end position="1177"/>
    </location>
</feature>
<dbReference type="Pfam" id="PF03159">
    <property type="entry name" value="XRN_N"/>
    <property type="match status" value="1"/>
</dbReference>
<feature type="compositionally biased region" description="Pro residues" evidence="1">
    <location>
        <begin position="1283"/>
        <end position="1292"/>
    </location>
</feature>
<feature type="region of interest" description="Disordered" evidence="1">
    <location>
        <begin position="177"/>
        <end position="223"/>
    </location>
</feature>
<feature type="compositionally biased region" description="Polar residues" evidence="1">
    <location>
        <begin position="1208"/>
        <end position="1217"/>
    </location>
</feature>
<dbReference type="EMBL" id="CDMZ01001128">
    <property type="protein sequence ID" value="CEM27723.1"/>
    <property type="molecule type" value="Genomic_DNA"/>
</dbReference>
<evidence type="ECO:0000259" key="3">
    <source>
        <dbReference type="Pfam" id="PF03159"/>
    </source>
</evidence>
<accession>A0A0G4GEF9</accession>
<proteinExistence type="predicted"/>
<feature type="compositionally biased region" description="Basic and acidic residues" evidence="1">
    <location>
        <begin position="1071"/>
        <end position="1090"/>
    </location>
</feature>
<dbReference type="GO" id="GO:0000956">
    <property type="term" value="P:nuclear-transcribed mRNA catabolic process"/>
    <property type="evidence" value="ECO:0007669"/>
    <property type="project" value="TreeGrafter"/>
</dbReference>
<reference evidence="4" key="1">
    <citation type="submission" date="2014-11" db="EMBL/GenBank/DDBJ databases">
        <authorList>
            <person name="Otto D Thomas"/>
            <person name="Naeem Raeece"/>
        </authorList>
    </citation>
    <scope>NUCLEOTIDE SEQUENCE</scope>
</reference>
<protein>
    <recommendedName>
        <fullName evidence="3">Xrn1 N-terminal domain-containing protein</fullName>
    </recommendedName>
</protein>
<feature type="domain" description="Xrn1 N-terminal" evidence="3">
    <location>
        <begin position="22"/>
        <end position="332"/>
    </location>
</feature>
<evidence type="ECO:0000256" key="2">
    <source>
        <dbReference type="SAM" id="SignalP"/>
    </source>
</evidence>
<dbReference type="InterPro" id="IPR027073">
    <property type="entry name" value="5_3_exoribonuclease"/>
</dbReference>
<evidence type="ECO:0000256" key="1">
    <source>
        <dbReference type="SAM" id="MobiDB-lite"/>
    </source>
</evidence>
<name>A0A0G4GEF9_9ALVE</name>
<sequence>MGSLALLSLLLLVRPTSGGIDGFHKEIESHFKYVKVQQLPEVDHLLIDVNSLLHKALHNARKDQKGKLKEPRSGAPEFEGNSGVPASSVRSKLVYQLTTAVRRKRPRKSIVLAVDGVAPVAKLMQQRERRFKAQRKTKSGEEYLKRAGSPLVFESESGIENENGGAEGLVSSSDLAWEQEEAEGDTELEEEDDDQVCREDEEEKEEDEVGIETQSRQVEEKEEAGEDFLVSIADITPGTPFMEMCTETIKKWAAEQSQNFPFRAIFVSGADSYGEGELKLMDFLNSFLNPQTEFGRRTRAASFLRRLPFCFTKMDSIVVLGGDADLLVLALALPFSANLWIDSEGNRKYSLRKFEELIEKRFPKDVDRQRLRLDLSFLMMANGNDYIPSLPHREGYSFRKGLERYERLLGHTRGGKLWDAPEQMRHGGHILGSSLRSVDSSVLTSVLLGDGPENSTGKELERQLERTIVSRTFDNLRRSAKESVSSGLLANEESLFSNRIRATLRERESRWLSSSNDFFVDLPLRFPDFSRGEGYWNWTSSTRARELSDWSYRELPDGRFAARLSVCVAGASILRWWPETNQTETLESSVETGTSPPTYSLSFQGVGTCLKSARQGAFKQMVGVLGSAGQLQGVQRQAYLLHWFSQLKERMGEAGGEELHWPPEGFGGEDESILWRVPSQRHAALTPEGLEQIRDRVEKDLKAKGDTGIGEPSVVLMDTEGIGEDNEVTVQSHLEGGKGTEFQKREADPGEGHQAPPSSLYVNASRWPSVETFDENILGMIGSEALREYLKVMLWCIRMYTEGKCEDYFHFPSPPLTSTPALHCMLAVLSGTLPYIVRKKQMGEKPQQMSAKEERSTQGTEEEIRRAKKKTGVSQALPPVLTIDVAKNLTAPLHPTVFALATSDSAAAPRFAGESPFRLLLPFSKQFFIAIDEFLQAARKIAETNGKVKMYSPKSGWHVTWGRGRRGEAQVFQAEVDLFHREGGQYGSQRTERPLWNGVRPGGRDLINITPAAAADATAPRGSSIPSRQGISKIPPPLRSPARQTPPSARAQSPQASALPRRTKRQSSRVAKRETPGAKSAEQREPDLKENVNLFLKLPSPSPSVSPEGSSEEGRHAKTESAAPLRDVGFSVGLSPLEPPSLSPSSSTTPLSLSESPFPSQSLSPVDSQLSTEQSPQQRRKKKDTADKKVEKPSEAKQVSGSRRRSTKGQNENTSTARKAEENGKGKKRVRAQKVEKQEAGEKPVKSAEVEKKEKEGMSKVEETKKRKTGGKKQGKNLESPLTPSPSPPPPESANSSGPSVSVRVVGRAAQSPKKSKRTGLGSLTAHWGDHQGETAEDEETRLPSLLSLRFPPPDTDVHSFPFDALSGSESRGGVPGVLGTREERGGWPLRSMQREGAHTEWGGGGLGEGHEGDGFMQLPGGRHPRGKAGRGEGETWLGFVEEKGDGRGRIDGRHRPCIFPSHKGGFSVHRPGLHSPLNSPALPSMLGGRNGAPGLRLYRARAGWGRS</sequence>
<feature type="signal peptide" evidence="2">
    <location>
        <begin position="1"/>
        <end position="18"/>
    </location>
</feature>
<feature type="chain" id="PRO_5005190561" description="Xrn1 N-terminal domain-containing protein" evidence="2">
    <location>
        <begin position="19"/>
        <end position="1508"/>
    </location>
</feature>
<feature type="compositionally biased region" description="Low complexity" evidence="1">
    <location>
        <begin position="1143"/>
        <end position="1165"/>
    </location>
</feature>
<dbReference type="GO" id="GO:0005634">
    <property type="term" value="C:nucleus"/>
    <property type="evidence" value="ECO:0007669"/>
    <property type="project" value="TreeGrafter"/>
</dbReference>
<dbReference type="PANTHER" id="PTHR12341:SF70">
    <property type="entry name" value="XRN1 N-TERMINAL DOMAIN-CONTAINING PROTEIN"/>
    <property type="match status" value="1"/>
</dbReference>
<dbReference type="InterPro" id="IPR004859">
    <property type="entry name" value="Xrn1_N"/>
</dbReference>
<feature type="region of interest" description="Disordered" evidence="1">
    <location>
        <begin position="1013"/>
        <end position="1341"/>
    </location>
</feature>
<feature type="compositionally biased region" description="Basic and acidic residues" evidence="1">
    <location>
        <begin position="60"/>
        <end position="72"/>
    </location>
</feature>
<feature type="compositionally biased region" description="Acidic residues" evidence="1">
    <location>
        <begin position="177"/>
        <end position="210"/>
    </location>
</feature>
<feature type="compositionally biased region" description="Basic and acidic residues" evidence="1">
    <location>
        <begin position="1184"/>
        <end position="1195"/>
    </location>
</feature>
<feature type="region of interest" description="Disordered" evidence="1">
    <location>
        <begin position="741"/>
        <end position="760"/>
    </location>
</feature>
<feature type="region of interest" description="Disordered" evidence="1">
    <location>
        <begin position="983"/>
        <end position="1002"/>
    </location>
</feature>
<feature type="compositionally biased region" description="Basic residues" evidence="1">
    <location>
        <begin position="1266"/>
        <end position="1275"/>
    </location>
</feature>
<dbReference type="GO" id="GO:0004534">
    <property type="term" value="F:5'-3' RNA exonuclease activity"/>
    <property type="evidence" value="ECO:0007669"/>
    <property type="project" value="TreeGrafter"/>
</dbReference>
<feature type="region of interest" description="Disordered" evidence="1">
    <location>
        <begin position="1362"/>
        <end position="1385"/>
    </location>
</feature>
<feature type="compositionally biased region" description="Basic and acidic residues" evidence="1">
    <location>
        <begin position="1233"/>
        <end position="1265"/>
    </location>
</feature>
<feature type="region of interest" description="Disordered" evidence="1">
    <location>
        <begin position="842"/>
        <end position="871"/>
    </location>
</feature>
<dbReference type="GO" id="GO:0016075">
    <property type="term" value="P:rRNA catabolic process"/>
    <property type="evidence" value="ECO:0007669"/>
    <property type="project" value="TreeGrafter"/>
</dbReference>
<organism evidence="4">
    <name type="scientific">Chromera velia CCMP2878</name>
    <dbReference type="NCBI Taxonomy" id="1169474"/>
    <lineage>
        <taxon>Eukaryota</taxon>
        <taxon>Sar</taxon>
        <taxon>Alveolata</taxon>
        <taxon>Colpodellida</taxon>
        <taxon>Chromeraceae</taxon>
        <taxon>Chromera</taxon>
    </lineage>
</organism>
<feature type="compositionally biased region" description="Basic and acidic residues" evidence="1">
    <location>
        <begin position="741"/>
        <end position="751"/>
    </location>
</feature>
<evidence type="ECO:0000313" key="4">
    <source>
        <dbReference type="EMBL" id="CEM27723.1"/>
    </source>
</evidence>
<feature type="compositionally biased region" description="Low complexity" evidence="1">
    <location>
        <begin position="1045"/>
        <end position="1058"/>
    </location>
</feature>
<feature type="region of interest" description="Disordered" evidence="1">
    <location>
        <begin position="60"/>
        <end position="85"/>
    </location>
</feature>
<keyword evidence="2" id="KW-0732">Signal</keyword>